<keyword evidence="4 7" id="KW-0812">Transmembrane</keyword>
<evidence type="ECO:0000256" key="7">
    <source>
        <dbReference type="RuleBase" id="RU363032"/>
    </source>
</evidence>
<evidence type="ECO:0000256" key="4">
    <source>
        <dbReference type="ARBA" id="ARBA00022692"/>
    </source>
</evidence>
<evidence type="ECO:0000256" key="3">
    <source>
        <dbReference type="ARBA" id="ARBA00022475"/>
    </source>
</evidence>
<keyword evidence="3" id="KW-1003">Cell membrane</keyword>
<dbReference type="OrthoDB" id="8138334at2"/>
<dbReference type="Proteomes" id="UP000198908">
    <property type="component" value="Unassembled WGS sequence"/>
</dbReference>
<gene>
    <name evidence="9" type="ORF">SAMN05421548_111118</name>
</gene>
<dbReference type="InterPro" id="IPR000515">
    <property type="entry name" value="MetI-like"/>
</dbReference>
<evidence type="ECO:0000256" key="5">
    <source>
        <dbReference type="ARBA" id="ARBA00022989"/>
    </source>
</evidence>
<dbReference type="AlphaFoldDB" id="A0A1G6Q9R1"/>
<dbReference type="PANTHER" id="PTHR30151:SF0">
    <property type="entry name" value="ABC TRANSPORTER PERMEASE PROTEIN MJ0413-RELATED"/>
    <property type="match status" value="1"/>
</dbReference>
<organism evidence="9 10">
    <name type="scientific">Paraburkholderia lycopersici</name>
    <dbReference type="NCBI Taxonomy" id="416944"/>
    <lineage>
        <taxon>Bacteria</taxon>
        <taxon>Pseudomonadati</taxon>
        <taxon>Pseudomonadota</taxon>
        <taxon>Betaproteobacteria</taxon>
        <taxon>Burkholderiales</taxon>
        <taxon>Burkholderiaceae</taxon>
        <taxon>Paraburkholderia</taxon>
    </lineage>
</organism>
<evidence type="ECO:0000256" key="2">
    <source>
        <dbReference type="ARBA" id="ARBA00022448"/>
    </source>
</evidence>
<feature type="transmembrane region" description="Helical" evidence="7">
    <location>
        <begin position="123"/>
        <end position="142"/>
    </location>
</feature>
<dbReference type="GO" id="GO:0055085">
    <property type="term" value="P:transmembrane transport"/>
    <property type="evidence" value="ECO:0007669"/>
    <property type="project" value="InterPro"/>
</dbReference>
<keyword evidence="2 7" id="KW-0813">Transport</keyword>
<feature type="domain" description="ABC transmembrane type-1" evidence="8">
    <location>
        <begin position="57"/>
        <end position="237"/>
    </location>
</feature>
<dbReference type="STRING" id="416944.SAMN05421548_111118"/>
<sequence>MRRAAFLATMLSLPLFAGLWQLAAASHLVNALLFPPPTRVLQALYGYLGSREGWTDIGWSLARAAIGYGAGAAAGIATGLLTGANRVAAGLFTPVFQLLRPIPPIAFVPIVIVWFGLSEFGKWFVVCWGVFFTVWLSTHLGLQRTSETYVRAARSLGADASTVLWTIRLPAALPFVFVGLRTGITIAFYALVSAELAGASAGVAYRLAITQQNLQIATMMAGLLVLGFLSLLADRLFEALARHVVHWSS</sequence>
<keyword evidence="6 7" id="KW-0472">Membrane</keyword>
<proteinExistence type="inferred from homology"/>
<evidence type="ECO:0000259" key="8">
    <source>
        <dbReference type="PROSITE" id="PS50928"/>
    </source>
</evidence>
<dbReference type="PROSITE" id="PS50928">
    <property type="entry name" value="ABC_TM1"/>
    <property type="match status" value="1"/>
</dbReference>
<comment type="subcellular location">
    <subcellularLocation>
        <location evidence="1 7">Cell membrane</location>
        <topology evidence="1 7">Multi-pass membrane protein</topology>
    </subcellularLocation>
</comment>
<keyword evidence="5 7" id="KW-1133">Transmembrane helix</keyword>
<dbReference type="PANTHER" id="PTHR30151">
    <property type="entry name" value="ALKANE SULFONATE ABC TRANSPORTER-RELATED, MEMBRANE SUBUNIT"/>
    <property type="match status" value="1"/>
</dbReference>
<name>A0A1G6Q9R1_9BURK</name>
<dbReference type="GO" id="GO:0005886">
    <property type="term" value="C:plasma membrane"/>
    <property type="evidence" value="ECO:0007669"/>
    <property type="project" value="UniProtKB-SubCell"/>
</dbReference>
<feature type="transmembrane region" description="Helical" evidence="7">
    <location>
        <begin position="186"/>
        <end position="207"/>
    </location>
</feature>
<dbReference type="SUPFAM" id="SSF161098">
    <property type="entry name" value="MetI-like"/>
    <property type="match status" value="1"/>
</dbReference>
<dbReference type="Pfam" id="PF00528">
    <property type="entry name" value="BPD_transp_1"/>
    <property type="match status" value="1"/>
</dbReference>
<evidence type="ECO:0000313" key="10">
    <source>
        <dbReference type="Proteomes" id="UP000198908"/>
    </source>
</evidence>
<evidence type="ECO:0000256" key="6">
    <source>
        <dbReference type="ARBA" id="ARBA00023136"/>
    </source>
</evidence>
<evidence type="ECO:0000313" key="9">
    <source>
        <dbReference type="EMBL" id="SDC88397.1"/>
    </source>
</evidence>
<dbReference type="CDD" id="cd06261">
    <property type="entry name" value="TM_PBP2"/>
    <property type="match status" value="1"/>
</dbReference>
<accession>A0A1G6Q9R1</accession>
<feature type="transmembrane region" description="Helical" evidence="7">
    <location>
        <begin position="95"/>
        <end position="117"/>
    </location>
</feature>
<feature type="transmembrane region" description="Helical" evidence="7">
    <location>
        <begin position="61"/>
        <end position="83"/>
    </location>
</feature>
<dbReference type="RefSeq" id="WP_091997491.1">
    <property type="nucleotide sequence ID" value="NZ_FMYQ01000011.1"/>
</dbReference>
<keyword evidence="10" id="KW-1185">Reference proteome</keyword>
<dbReference type="InterPro" id="IPR035906">
    <property type="entry name" value="MetI-like_sf"/>
</dbReference>
<evidence type="ECO:0000256" key="1">
    <source>
        <dbReference type="ARBA" id="ARBA00004651"/>
    </source>
</evidence>
<dbReference type="EMBL" id="FMYQ01000011">
    <property type="protein sequence ID" value="SDC88397.1"/>
    <property type="molecule type" value="Genomic_DNA"/>
</dbReference>
<feature type="transmembrane region" description="Helical" evidence="7">
    <location>
        <begin position="214"/>
        <end position="233"/>
    </location>
</feature>
<dbReference type="Gene3D" id="1.10.3720.10">
    <property type="entry name" value="MetI-like"/>
    <property type="match status" value="1"/>
</dbReference>
<comment type="similarity">
    <text evidence="7">Belongs to the binding-protein-dependent transport system permease family.</text>
</comment>
<protein>
    <submittedName>
        <fullName evidence="9">NitT/TauT family transport system permease protein</fullName>
    </submittedName>
</protein>
<reference evidence="10" key="1">
    <citation type="submission" date="2016-09" db="EMBL/GenBank/DDBJ databases">
        <authorList>
            <person name="Varghese N."/>
            <person name="Submissions S."/>
        </authorList>
    </citation>
    <scope>NUCLEOTIDE SEQUENCE [LARGE SCALE GENOMIC DNA]</scope>
    <source>
        <strain evidence="10">TNe-862</strain>
    </source>
</reference>